<reference evidence="1" key="1">
    <citation type="submission" date="2022-09" db="EMBL/GenBank/DDBJ databases">
        <title>Interaction between co-microsymbionts with complementary sets of symbiotic genes in legume-rhizobium systems.</title>
        <authorList>
            <person name="Safronova V."/>
            <person name="Sazanova A."/>
            <person name="Afonin A."/>
            <person name="Chirak E."/>
        </authorList>
    </citation>
    <scope>NUCLEOTIDE SEQUENCE</scope>
    <source>
        <strain evidence="1">A18/3m</strain>
    </source>
</reference>
<name>A0ACD4D7K5_9HYPH</name>
<organism evidence="1 2">
    <name type="scientific">Phyllobacterium zundukense</name>
    <dbReference type="NCBI Taxonomy" id="1867719"/>
    <lineage>
        <taxon>Bacteria</taxon>
        <taxon>Pseudomonadati</taxon>
        <taxon>Pseudomonadota</taxon>
        <taxon>Alphaproteobacteria</taxon>
        <taxon>Hyphomicrobiales</taxon>
        <taxon>Phyllobacteriaceae</taxon>
        <taxon>Phyllobacterium</taxon>
    </lineage>
</organism>
<dbReference type="EMBL" id="CP104973">
    <property type="protein sequence ID" value="UXN61729.1"/>
    <property type="molecule type" value="Genomic_DNA"/>
</dbReference>
<evidence type="ECO:0000313" key="2">
    <source>
        <dbReference type="Proteomes" id="UP001061991"/>
    </source>
</evidence>
<proteinExistence type="predicted"/>
<dbReference type="Proteomes" id="UP001061991">
    <property type="component" value="Chromosome"/>
</dbReference>
<keyword evidence="2" id="KW-1185">Reference proteome</keyword>
<protein>
    <submittedName>
        <fullName evidence="1">Uncharacterized protein</fullName>
    </submittedName>
</protein>
<gene>
    <name evidence="1" type="ORF">N8E88_16925</name>
</gene>
<accession>A0ACD4D7K5</accession>
<evidence type="ECO:0000313" key="1">
    <source>
        <dbReference type="EMBL" id="UXN61729.1"/>
    </source>
</evidence>
<sequence length="187" mass="22024">MTKISLELRFDANPFTVFQASELTEVHSEAYELIGRILALWNRIEQDLTYLTFWLYPAFENDLPKKYQKMPRGLDAKLRLMSYLTKEYYELSVFKDEFEKHKSNIDAIKTDRHHIVHWAILNFEVIEDEFILTLINPESLSTKLETKTVTREQLLLLAQKLGVIGLSFGFFATEFDVRLREVIGDKK</sequence>